<evidence type="ECO:0000256" key="4">
    <source>
        <dbReference type="ARBA" id="ARBA00022519"/>
    </source>
</evidence>
<feature type="domain" description="General secretion pathway GspH" evidence="8">
    <location>
        <begin position="41"/>
        <end position="146"/>
    </location>
</feature>
<dbReference type="GO" id="GO:0005886">
    <property type="term" value="C:plasma membrane"/>
    <property type="evidence" value="ECO:0007669"/>
    <property type="project" value="UniProtKB-SubCell"/>
</dbReference>
<dbReference type="GO" id="GO:0015628">
    <property type="term" value="P:protein secretion by the type II secretion system"/>
    <property type="evidence" value="ECO:0007669"/>
    <property type="project" value="InterPro"/>
</dbReference>
<reference evidence="9 10" key="1">
    <citation type="submission" date="2019-03" db="EMBL/GenBank/DDBJ databases">
        <title>Genomic Encyclopedia of Type Strains, Phase IV (KMG-IV): sequencing the most valuable type-strain genomes for metagenomic binning, comparative biology and taxonomic classification.</title>
        <authorList>
            <person name="Goeker M."/>
        </authorList>
    </citation>
    <scope>NUCLEOTIDE SEQUENCE [LARGE SCALE GENOMIC DNA]</scope>
    <source>
        <strain evidence="9 10">DSM 24455</strain>
    </source>
</reference>
<gene>
    <name evidence="9" type="ORF">EDD71_105146</name>
</gene>
<evidence type="ECO:0000313" key="9">
    <source>
        <dbReference type="EMBL" id="TDT61966.1"/>
    </source>
</evidence>
<comment type="subcellular location">
    <subcellularLocation>
        <location evidence="1">Cell inner membrane</location>
        <topology evidence="1">Single-pass membrane protein</topology>
    </subcellularLocation>
</comment>
<dbReference type="InterPro" id="IPR012902">
    <property type="entry name" value="N_methyl_site"/>
</dbReference>
<evidence type="ECO:0000256" key="5">
    <source>
        <dbReference type="ARBA" id="ARBA00022692"/>
    </source>
</evidence>
<dbReference type="GO" id="GO:0030420">
    <property type="term" value="P:establishment of competence for transformation"/>
    <property type="evidence" value="ECO:0007669"/>
    <property type="project" value="InterPro"/>
</dbReference>
<dbReference type="Gene3D" id="3.30.700.10">
    <property type="entry name" value="Glycoprotein, Type 4 Pilin"/>
    <property type="match status" value="1"/>
</dbReference>
<dbReference type="Proteomes" id="UP000295325">
    <property type="component" value="Unassembled WGS sequence"/>
</dbReference>
<dbReference type="InterPro" id="IPR016785">
    <property type="entry name" value="ComGD"/>
</dbReference>
<name>A0A4R7KSR0_9CLOT</name>
<keyword evidence="6" id="KW-1133">Transmembrane helix</keyword>
<keyword evidence="10" id="KW-1185">Reference proteome</keyword>
<evidence type="ECO:0000256" key="3">
    <source>
        <dbReference type="ARBA" id="ARBA00022481"/>
    </source>
</evidence>
<sequence length="158" mass="17864">MKRGFTLIEILCVLAIVSIISAISYPDVKRILLKDRLDITASKLVNDLRYAKMHAVTQGTSSVSVIFLKENSSDDYNGYWIYKPSNLSSMELKKVYLTDEIYISRSESTFSITNKIQFNTNGSISPHACSIVLKDRQTGKSIKITLTIGYTRIMIVKR</sequence>
<keyword evidence="3" id="KW-0488">Methylation</keyword>
<evidence type="ECO:0000259" key="8">
    <source>
        <dbReference type="Pfam" id="PF12019"/>
    </source>
</evidence>
<evidence type="ECO:0000256" key="6">
    <source>
        <dbReference type="ARBA" id="ARBA00022989"/>
    </source>
</evidence>
<organism evidence="9 10">
    <name type="scientific">Fonticella tunisiensis</name>
    <dbReference type="NCBI Taxonomy" id="1096341"/>
    <lineage>
        <taxon>Bacteria</taxon>
        <taxon>Bacillati</taxon>
        <taxon>Bacillota</taxon>
        <taxon>Clostridia</taxon>
        <taxon>Eubacteriales</taxon>
        <taxon>Clostridiaceae</taxon>
        <taxon>Fonticella</taxon>
    </lineage>
</organism>
<keyword evidence="7" id="KW-0472">Membrane</keyword>
<dbReference type="OrthoDB" id="1955385at2"/>
<keyword evidence="4" id="KW-0997">Cell inner membrane</keyword>
<proteinExistence type="predicted"/>
<evidence type="ECO:0000256" key="7">
    <source>
        <dbReference type="ARBA" id="ARBA00023136"/>
    </source>
</evidence>
<dbReference type="NCBIfam" id="TIGR02532">
    <property type="entry name" value="IV_pilin_GFxxxE"/>
    <property type="match status" value="1"/>
</dbReference>
<evidence type="ECO:0000256" key="1">
    <source>
        <dbReference type="ARBA" id="ARBA00004377"/>
    </source>
</evidence>
<dbReference type="GO" id="GO:0015627">
    <property type="term" value="C:type II protein secretion system complex"/>
    <property type="evidence" value="ECO:0007669"/>
    <property type="project" value="InterPro"/>
</dbReference>
<dbReference type="InterPro" id="IPR045584">
    <property type="entry name" value="Pilin-like"/>
</dbReference>
<accession>A0A4R7KSR0</accession>
<keyword evidence="5" id="KW-0812">Transmembrane</keyword>
<dbReference type="InterPro" id="IPR022346">
    <property type="entry name" value="T2SS_GspH"/>
</dbReference>
<evidence type="ECO:0000313" key="10">
    <source>
        <dbReference type="Proteomes" id="UP000295325"/>
    </source>
</evidence>
<protein>
    <submittedName>
        <fullName evidence="9">Prepilin-type N-terminal cleavage/methylation domain-containing protein</fullName>
    </submittedName>
</protein>
<keyword evidence="2" id="KW-1003">Cell membrane</keyword>
<dbReference type="EMBL" id="SOAZ01000005">
    <property type="protein sequence ID" value="TDT61966.1"/>
    <property type="molecule type" value="Genomic_DNA"/>
</dbReference>
<dbReference type="SUPFAM" id="SSF54523">
    <property type="entry name" value="Pili subunits"/>
    <property type="match status" value="1"/>
</dbReference>
<dbReference type="AlphaFoldDB" id="A0A4R7KSR0"/>
<dbReference type="PIRSF" id="PIRSF021292">
    <property type="entry name" value="Competence_ComGD"/>
    <property type="match status" value="1"/>
</dbReference>
<evidence type="ECO:0000256" key="2">
    <source>
        <dbReference type="ARBA" id="ARBA00022475"/>
    </source>
</evidence>
<dbReference type="RefSeq" id="WP_133627595.1">
    <property type="nucleotide sequence ID" value="NZ_SOAZ01000005.1"/>
</dbReference>
<dbReference type="Pfam" id="PF12019">
    <property type="entry name" value="GspH"/>
    <property type="match status" value="1"/>
</dbReference>
<comment type="caution">
    <text evidence="9">The sequence shown here is derived from an EMBL/GenBank/DDBJ whole genome shotgun (WGS) entry which is preliminary data.</text>
</comment>
<dbReference type="Pfam" id="PF07963">
    <property type="entry name" value="N_methyl"/>
    <property type="match status" value="1"/>
</dbReference>